<dbReference type="EMBL" id="FQUX01000002">
    <property type="protein sequence ID" value="SHE97646.1"/>
    <property type="molecule type" value="Genomic_DNA"/>
</dbReference>
<keyword evidence="1" id="KW-0472">Membrane</keyword>
<feature type="transmembrane region" description="Helical" evidence="1">
    <location>
        <begin position="6"/>
        <end position="21"/>
    </location>
</feature>
<keyword evidence="1" id="KW-1133">Transmembrane helix</keyword>
<evidence type="ECO:0000256" key="1">
    <source>
        <dbReference type="SAM" id="Phobius"/>
    </source>
</evidence>
<dbReference type="AlphaFoldDB" id="A0A1M4XWD1"/>
<sequence>MTIYSIYLIIIYLFFYLYIGNNSKTVMDGDIPIKNTLRIKKYMDTIRNNDVLILGWPF</sequence>
<keyword evidence="3" id="KW-1185">Reference proteome</keyword>
<gene>
    <name evidence="2" type="ORF">SAMN03080594_102222</name>
</gene>
<name>A0A1M4XWD1_9FLAO</name>
<evidence type="ECO:0000313" key="2">
    <source>
        <dbReference type="EMBL" id="SHE97646.1"/>
    </source>
</evidence>
<evidence type="ECO:0000313" key="3">
    <source>
        <dbReference type="Proteomes" id="UP000184406"/>
    </source>
</evidence>
<dbReference type="Proteomes" id="UP000184406">
    <property type="component" value="Unassembled WGS sequence"/>
</dbReference>
<keyword evidence="1" id="KW-0812">Transmembrane</keyword>
<accession>A0A1M4XWD1</accession>
<protein>
    <submittedName>
        <fullName evidence="2">Uncharacterized protein</fullName>
    </submittedName>
</protein>
<organism evidence="2 3">
    <name type="scientific">Arenibacter palladensis</name>
    <dbReference type="NCBI Taxonomy" id="237373"/>
    <lineage>
        <taxon>Bacteria</taxon>
        <taxon>Pseudomonadati</taxon>
        <taxon>Bacteroidota</taxon>
        <taxon>Flavobacteriia</taxon>
        <taxon>Flavobacteriales</taxon>
        <taxon>Flavobacteriaceae</taxon>
        <taxon>Arenibacter</taxon>
    </lineage>
</organism>
<proteinExistence type="predicted"/>
<reference evidence="3" key="1">
    <citation type="submission" date="2016-11" db="EMBL/GenBank/DDBJ databases">
        <authorList>
            <person name="Varghese N."/>
            <person name="Submissions S."/>
        </authorList>
    </citation>
    <scope>NUCLEOTIDE SEQUENCE [LARGE SCALE GENOMIC DNA]</scope>
    <source>
        <strain evidence="3">DSM 17539</strain>
    </source>
</reference>